<evidence type="ECO:0000313" key="2">
    <source>
        <dbReference type="EMBL" id="KGR86152.1"/>
    </source>
</evidence>
<keyword evidence="3" id="KW-1185">Reference proteome</keyword>
<dbReference type="InterPro" id="IPR025889">
    <property type="entry name" value="GSP17M-like_dom"/>
</dbReference>
<name>A0A0A3JGJ7_9BACI</name>
<dbReference type="AlphaFoldDB" id="A0A0A3JGJ7"/>
<dbReference type="RefSeq" id="WP_036152811.1">
    <property type="nucleotide sequence ID" value="NZ_AVCX01000009.1"/>
</dbReference>
<feature type="domain" description="General stress protein 17M-like" evidence="1">
    <location>
        <begin position="10"/>
        <end position="98"/>
    </location>
</feature>
<dbReference type="STRING" id="1220589.CD32_07080"/>
<sequence>MDKNYRIEVANGHEDFFYKLETLKAEGFSERDIHIFSKDVSTFENLKADSDIHTHEAGNWIDKFKSFFTGEDAVTETLRQIDLTEEEISYLSHELSQGASIIYARKDTSEHLAPLDTIVGQQSEYELKQQADQEARNHLDDIDVMRRRM</sequence>
<evidence type="ECO:0000259" key="1">
    <source>
        <dbReference type="Pfam" id="PF11181"/>
    </source>
</evidence>
<evidence type="ECO:0000313" key="3">
    <source>
        <dbReference type="Proteomes" id="UP000030437"/>
    </source>
</evidence>
<organism evidence="2 3">
    <name type="scientific">Lysinibacillus odysseyi 34hs-1 = NBRC 100172</name>
    <dbReference type="NCBI Taxonomy" id="1220589"/>
    <lineage>
        <taxon>Bacteria</taxon>
        <taxon>Bacillati</taxon>
        <taxon>Bacillota</taxon>
        <taxon>Bacilli</taxon>
        <taxon>Bacillales</taxon>
        <taxon>Bacillaceae</taxon>
        <taxon>Lysinibacillus</taxon>
    </lineage>
</organism>
<protein>
    <recommendedName>
        <fullName evidence="1">General stress protein 17M-like domain-containing protein</fullName>
    </recommendedName>
</protein>
<reference evidence="2 3" key="1">
    <citation type="submission" date="2014-02" db="EMBL/GenBank/DDBJ databases">
        <title>Draft genome sequence of Lysinibacillus odysseyi NBRC 100172.</title>
        <authorList>
            <person name="Zhang F."/>
            <person name="Wang G."/>
            <person name="Zhang L."/>
        </authorList>
    </citation>
    <scope>NUCLEOTIDE SEQUENCE [LARGE SCALE GENOMIC DNA]</scope>
    <source>
        <strain evidence="2 3">NBRC 100172</strain>
    </source>
</reference>
<dbReference type="EMBL" id="JPVP01000052">
    <property type="protein sequence ID" value="KGR86152.1"/>
    <property type="molecule type" value="Genomic_DNA"/>
</dbReference>
<dbReference type="eggNOG" id="ENOG5033GGK">
    <property type="taxonomic scope" value="Bacteria"/>
</dbReference>
<gene>
    <name evidence="2" type="ORF">CD32_07080</name>
</gene>
<accession>A0A0A3JGJ7</accession>
<dbReference type="Pfam" id="PF11181">
    <property type="entry name" value="YflT"/>
    <property type="match status" value="1"/>
</dbReference>
<dbReference type="Proteomes" id="UP000030437">
    <property type="component" value="Unassembled WGS sequence"/>
</dbReference>
<proteinExistence type="predicted"/>
<comment type="caution">
    <text evidence="2">The sequence shown here is derived from an EMBL/GenBank/DDBJ whole genome shotgun (WGS) entry which is preliminary data.</text>
</comment>